<keyword evidence="2" id="KW-0862">Zinc</keyword>
<protein>
    <submittedName>
        <fullName evidence="2">Zinc-finger</fullName>
    </submittedName>
</protein>
<keyword evidence="2" id="KW-0863">Zinc-finger</keyword>
<feature type="domain" description="Putative zinc-finger" evidence="1">
    <location>
        <begin position="9"/>
        <end position="36"/>
    </location>
</feature>
<organism evidence="2 3">
    <name type="scientific">Myxococcus fulvus</name>
    <dbReference type="NCBI Taxonomy" id="33"/>
    <lineage>
        <taxon>Bacteria</taxon>
        <taxon>Pseudomonadati</taxon>
        <taxon>Myxococcota</taxon>
        <taxon>Myxococcia</taxon>
        <taxon>Myxococcales</taxon>
        <taxon>Cystobacterineae</taxon>
        <taxon>Myxococcaceae</taxon>
        <taxon>Myxococcus</taxon>
    </lineage>
</organism>
<evidence type="ECO:0000313" key="3">
    <source>
        <dbReference type="Proteomes" id="UP000183760"/>
    </source>
</evidence>
<accession>A0ABY1CWH5</accession>
<gene>
    <name evidence="2" type="ORF">SAMN05443572_116137</name>
</gene>
<dbReference type="Pfam" id="PF13490">
    <property type="entry name" value="zf-HC2"/>
    <property type="match status" value="1"/>
</dbReference>
<comment type="caution">
    <text evidence="2">The sequence shown here is derived from an EMBL/GenBank/DDBJ whole genome shotgun (WGS) entry which is preliminary data.</text>
</comment>
<proteinExistence type="predicted"/>
<dbReference type="EMBL" id="FOIB01000016">
    <property type="protein sequence ID" value="SEU41230.1"/>
    <property type="molecule type" value="Genomic_DNA"/>
</dbReference>
<sequence length="163" mass="17459">MSTCRESELDALLAGELSPEDATRVRAHADACAACRHALAWQRAERGWMAQRARREPRRPGLSFEALEARLNARATAPVARPPPREGDWRHWGKMMMAAAAAVAFVGLVLPRGGVSGPGVDEPWSREVLVTGGVEACEDAAAALEARVGACLIASPVLALRRD</sequence>
<dbReference type="GO" id="GO:0008270">
    <property type="term" value="F:zinc ion binding"/>
    <property type="evidence" value="ECO:0007669"/>
    <property type="project" value="UniProtKB-KW"/>
</dbReference>
<reference evidence="2 3" key="1">
    <citation type="submission" date="2016-10" db="EMBL/GenBank/DDBJ databases">
        <authorList>
            <person name="Varghese N."/>
            <person name="Submissions S."/>
        </authorList>
    </citation>
    <scope>NUCLEOTIDE SEQUENCE [LARGE SCALE GENOMIC DNA]</scope>
    <source>
        <strain evidence="2 3">DSM 16525</strain>
    </source>
</reference>
<evidence type="ECO:0000259" key="1">
    <source>
        <dbReference type="Pfam" id="PF13490"/>
    </source>
</evidence>
<dbReference type="RefSeq" id="WP_074959195.1">
    <property type="nucleotide sequence ID" value="NZ_BJXR01000077.1"/>
</dbReference>
<dbReference type="Proteomes" id="UP000183760">
    <property type="component" value="Unassembled WGS sequence"/>
</dbReference>
<keyword evidence="2" id="KW-0479">Metal-binding</keyword>
<dbReference type="InterPro" id="IPR041916">
    <property type="entry name" value="Anti_sigma_zinc_sf"/>
</dbReference>
<evidence type="ECO:0000313" key="2">
    <source>
        <dbReference type="EMBL" id="SEU41230.1"/>
    </source>
</evidence>
<keyword evidence="3" id="KW-1185">Reference proteome</keyword>
<dbReference type="InterPro" id="IPR027383">
    <property type="entry name" value="Znf_put"/>
</dbReference>
<name>A0ABY1CWH5_MYXFU</name>
<dbReference type="Gene3D" id="1.10.10.1320">
    <property type="entry name" value="Anti-sigma factor, zinc-finger domain"/>
    <property type="match status" value="1"/>
</dbReference>